<name>A0A242KX31_ENTMU</name>
<dbReference type="InterPro" id="IPR008319">
    <property type="entry name" value="GyrI-like_CCH_Lin2189-like"/>
</dbReference>
<dbReference type="Gene3D" id="3.20.80.10">
    <property type="entry name" value="Regulatory factor, effector binding domain"/>
    <property type="match status" value="1"/>
</dbReference>
<protein>
    <recommendedName>
        <fullName evidence="1">GyrI-like small molecule binding domain-containing protein</fullName>
    </recommendedName>
</protein>
<comment type="caution">
    <text evidence="2">The sequence shown here is derived from an EMBL/GenBank/DDBJ whole genome shotgun (WGS) entry which is preliminary data.</text>
</comment>
<accession>A0A242KX31</accession>
<dbReference type="InterPro" id="IPR029442">
    <property type="entry name" value="GyrI-like"/>
</dbReference>
<feature type="domain" description="GyrI-like small molecule binding" evidence="1">
    <location>
        <begin position="19"/>
        <end position="200"/>
    </location>
</feature>
<dbReference type="PIRSF" id="PIRSF031644">
    <property type="entry name" value="UCP031644"/>
    <property type="match status" value="1"/>
</dbReference>
<dbReference type="AlphaFoldDB" id="A0A242KX31"/>
<evidence type="ECO:0000313" key="3">
    <source>
        <dbReference type="Proteomes" id="UP000195024"/>
    </source>
</evidence>
<gene>
    <name evidence="2" type="ORF">A5802_000132</name>
</gene>
<dbReference type="EMBL" id="NGMS01000001">
    <property type="protein sequence ID" value="OTP26421.1"/>
    <property type="molecule type" value="Genomic_DNA"/>
</dbReference>
<dbReference type="Proteomes" id="UP000195024">
    <property type="component" value="Unassembled WGS sequence"/>
</dbReference>
<dbReference type="SUPFAM" id="SSF55136">
    <property type="entry name" value="Probable bacterial effector-binding domain"/>
    <property type="match status" value="1"/>
</dbReference>
<sequence>MEKIEWRKTDPSYRMSKKPHLMTLPAQNFFCINGIGDPNGEEFKRRVGCLYAVSYTIRMAPKNDWLIPDYSPYTVYPLEGQWGLQEKFLNEPVMLKEHFSYQLMIKQPDFVTPQVAAGALVRAKTKIPEDLASQLIFKTIEEGLVAQILHIGSYDDEPETFEKLAFFLKEKGYRRTSKEHKEIYMSDPRRTEPEKLKTILRVTVEQDKSVEVSDIN</sequence>
<proteinExistence type="predicted"/>
<evidence type="ECO:0000259" key="1">
    <source>
        <dbReference type="Pfam" id="PF06445"/>
    </source>
</evidence>
<organism evidence="2 3">
    <name type="scientific">Enterococcus mundtii</name>
    <dbReference type="NCBI Taxonomy" id="53346"/>
    <lineage>
        <taxon>Bacteria</taxon>
        <taxon>Bacillati</taxon>
        <taxon>Bacillota</taxon>
        <taxon>Bacilli</taxon>
        <taxon>Lactobacillales</taxon>
        <taxon>Enterococcaceae</taxon>
        <taxon>Enterococcus</taxon>
    </lineage>
</organism>
<dbReference type="Pfam" id="PF06445">
    <property type="entry name" value="GyrI-like"/>
    <property type="match status" value="1"/>
</dbReference>
<dbReference type="InterPro" id="IPR011256">
    <property type="entry name" value="Reg_factor_effector_dom_sf"/>
</dbReference>
<evidence type="ECO:0000313" key="2">
    <source>
        <dbReference type="EMBL" id="OTP26421.1"/>
    </source>
</evidence>
<dbReference type="RefSeq" id="WP_086334363.1">
    <property type="nucleotide sequence ID" value="NZ_NGMS01000001.1"/>
</dbReference>
<reference evidence="2 3" key="1">
    <citation type="submission" date="2017-05" db="EMBL/GenBank/DDBJ databases">
        <title>The Genome Sequence of Enterococcus mundtii 6B1_DIV0119.</title>
        <authorList>
            <consortium name="The Broad Institute Genomics Platform"/>
            <consortium name="The Broad Institute Genomic Center for Infectious Diseases"/>
            <person name="Earl A."/>
            <person name="Manson A."/>
            <person name="Schwartman J."/>
            <person name="Gilmore M."/>
            <person name="Abouelleil A."/>
            <person name="Cao P."/>
            <person name="Chapman S."/>
            <person name="Cusick C."/>
            <person name="Shea T."/>
            <person name="Young S."/>
            <person name="Neafsey D."/>
            <person name="Nusbaum C."/>
            <person name="Birren B."/>
        </authorList>
    </citation>
    <scope>NUCLEOTIDE SEQUENCE [LARGE SCALE GENOMIC DNA]</scope>
    <source>
        <strain evidence="2 3">6B1_DIV0119</strain>
    </source>
</reference>